<reference evidence="14 15" key="1">
    <citation type="submission" date="2019-10" db="EMBL/GenBank/DDBJ databases">
        <title>Rubrobacter sp nov SCSIO 52915 isolated from a deep-sea sediment in the South China Sea.</title>
        <authorList>
            <person name="Chen R.W."/>
        </authorList>
    </citation>
    <scope>NUCLEOTIDE SEQUENCE [LARGE SCALE GENOMIC DNA]</scope>
    <source>
        <strain evidence="14 15">SCSIO 52915</strain>
    </source>
</reference>
<keyword evidence="6 10" id="KW-0784">Thiamine biosynthesis</keyword>
<evidence type="ECO:0000256" key="11">
    <source>
        <dbReference type="RuleBase" id="RU003826"/>
    </source>
</evidence>
<sequence>MGEARLLLVTDPRPDLADRVRAAVRGGVDAVQLRDKHASREDLLRLAEELREVCEGAGALFTVNDDVELARLSRAHGVHLGQEDGPLAGAREALGPDAVVGRSVGSAEEAVEAVREGADYLGVGTIYATPTKPEEEADGPALLGEVADLGLVVPWFAIGGITLETAREAAAAGAYGFAVVRAVLDADDPASAARELRSILDASSRP</sequence>
<dbReference type="GO" id="GO:0004789">
    <property type="term" value="F:thiamine-phosphate diphosphorylase activity"/>
    <property type="evidence" value="ECO:0007669"/>
    <property type="project" value="UniProtKB-UniRule"/>
</dbReference>
<dbReference type="GO" id="GO:0009228">
    <property type="term" value="P:thiamine biosynthetic process"/>
    <property type="evidence" value="ECO:0007669"/>
    <property type="project" value="UniProtKB-KW"/>
</dbReference>
<dbReference type="EMBL" id="CP045121">
    <property type="protein sequence ID" value="QIN80628.1"/>
    <property type="molecule type" value="Genomic_DNA"/>
</dbReference>
<feature type="binding site" evidence="10">
    <location>
        <position position="65"/>
    </location>
    <ligand>
        <name>Mg(2+)</name>
        <dbReference type="ChEBI" id="CHEBI:18420"/>
    </ligand>
</feature>
<accession>A0A6G8Q2E9</accession>
<proteinExistence type="inferred from homology"/>
<comment type="caution">
    <text evidence="10">Lacks conserved residue(s) required for the propagation of feature annotation.</text>
</comment>
<feature type="binding site" evidence="10">
    <location>
        <position position="103"/>
    </location>
    <ligand>
        <name>4-amino-2-methyl-5-(diphosphooxymethyl)pyrimidine</name>
        <dbReference type="ChEBI" id="CHEBI:57841"/>
    </ligand>
</feature>
<evidence type="ECO:0000256" key="1">
    <source>
        <dbReference type="ARBA" id="ARBA00003814"/>
    </source>
</evidence>
<evidence type="ECO:0000256" key="8">
    <source>
        <dbReference type="ARBA" id="ARBA00047851"/>
    </source>
</evidence>
<organism evidence="14 15">
    <name type="scientific">Rubrobacter marinus</name>
    <dbReference type="NCBI Taxonomy" id="2653852"/>
    <lineage>
        <taxon>Bacteria</taxon>
        <taxon>Bacillati</taxon>
        <taxon>Actinomycetota</taxon>
        <taxon>Rubrobacteria</taxon>
        <taxon>Rubrobacterales</taxon>
        <taxon>Rubrobacteraceae</taxon>
        <taxon>Rubrobacter</taxon>
    </lineage>
</organism>
<evidence type="ECO:0000256" key="4">
    <source>
        <dbReference type="ARBA" id="ARBA00022723"/>
    </source>
</evidence>
<feature type="domain" description="Thiamine phosphate synthase/TenI" evidence="13">
    <location>
        <begin position="6"/>
        <end position="183"/>
    </location>
</feature>
<dbReference type="NCBIfam" id="TIGR00693">
    <property type="entry name" value="thiE"/>
    <property type="match status" value="1"/>
</dbReference>
<dbReference type="PANTHER" id="PTHR20857">
    <property type="entry name" value="THIAMINE-PHOSPHATE PYROPHOSPHORYLASE"/>
    <property type="match status" value="1"/>
</dbReference>
<evidence type="ECO:0000256" key="2">
    <source>
        <dbReference type="ARBA" id="ARBA00005165"/>
    </source>
</evidence>
<evidence type="ECO:0000313" key="14">
    <source>
        <dbReference type="EMBL" id="QIN80628.1"/>
    </source>
</evidence>
<evidence type="ECO:0000256" key="12">
    <source>
        <dbReference type="RuleBase" id="RU004253"/>
    </source>
</evidence>
<protein>
    <recommendedName>
        <fullName evidence="10">Thiamine-phosphate synthase</fullName>
        <shortName evidence="10">TP synthase</shortName>
        <shortName evidence="10">TPS</shortName>
        <ecNumber evidence="10">2.5.1.3</ecNumber>
    </recommendedName>
    <alternativeName>
        <fullName evidence="10">Thiamine-phosphate pyrophosphorylase</fullName>
        <shortName evidence="10">TMP pyrophosphorylase</shortName>
        <shortName evidence="10">TMP-PPase</shortName>
    </alternativeName>
</protein>
<dbReference type="Proteomes" id="UP000502706">
    <property type="component" value="Chromosome"/>
</dbReference>
<feature type="binding site" evidence="10">
    <location>
        <begin position="32"/>
        <end position="36"/>
    </location>
    <ligand>
        <name>4-amino-2-methyl-5-(diphosphooxymethyl)pyrimidine</name>
        <dbReference type="ChEBI" id="CHEBI:57841"/>
    </ligand>
</feature>
<dbReference type="PANTHER" id="PTHR20857:SF15">
    <property type="entry name" value="THIAMINE-PHOSPHATE SYNTHASE"/>
    <property type="match status" value="1"/>
</dbReference>
<dbReference type="GO" id="GO:0005737">
    <property type="term" value="C:cytoplasm"/>
    <property type="evidence" value="ECO:0007669"/>
    <property type="project" value="TreeGrafter"/>
</dbReference>
<comment type="catalytic activity">
    <reaction evidence="9 10 11">
        <text>2-[(2R,5Z)-2-carboxy-4-methylthiazol-5(2H)-ylidene]ethyl phosphate + 4-amino-2-methyl-5-(diphosphooxymethyl)pyrimidine + 2 H(+) = thiamine phosphate + CO2 + diphosphate</text>
        <dbReference type="Rhea" id="RHEA:47844"/>
        <dbReference type="ChEBI" id="CHEBI:15378"/>
        <dbReference type="ChEBI" id="CHEBI:16526"/>
        <dbReference type="ChEBI" id="CHEBI:33019"/>
        <dbReference type="ChEBI" id="CHEBI:37575"/>
        <dbReference type="ChEBI" id="CHEBI:57841"/>
        <dbReference type="ChEBI" id="CHEBI:62899"/>
        <dbReference type="EC" id="2.5.1.3"/>
    </reaction>
</comment>
<comment type="catalytic activity">
    <reaction evidence="7 10 11">
        <text>4-methyl-5-(2-phosphooxyethyl)-thiazole + 4-amino-2-methyl-5-(diphosphooxymethyl)pyrimidine + H(+) = thiamine phosphate + diphosphate</text>
        <dbReference type="Rhea" id="RHEA:22328"/>
        <dbReference type="ChEBI" id="CHEBI:15378"/>
        <dbReference type="ChEBI" id="CHEBI:33019"/>
        <dbReference type="ChEBI" id="CHEBI:37575"/>
        <dbReference type="ChEBI" id="CHEBI:57841"/>
        <dbReference type="ChEBI" id="CHEBI:58296"/>
        <dbReference type="EC" id="2.5.1.3"/>
    </reaction>
</comment>
<dbReference type="HAMAP" id="MF_00097">
    <property type="entry name" value="TMP_synthase"/>
    <property type="match status" value="1"/>
</dbReference>
<evidence type="ECO:0000256" key="6">
    <source>
        <dbReference type="ARBA" id="ARBA00022977"/>
    </source>
</evidence>
<evidence type="ECO:0000256" key="7">
    <source>
        <dbReference type="ARBA" id="ARBA00047334"/>
    </source>
</evidence>
<keyword evidence="4 10" id="KW-0479">Metal-binding</keyword>
<feature type="binding site" evidence="10">
    <location>
        <begin position="129"/>
        <end position="131"/>
    </location>
    <ligand>
        <name>2-[(2R,5Z)-2-carboxy-4-methylthiazol-5(2H)-ylidene]ethyl phosphate</name>
        <dbReference type="ChEBI" id="CHEBI:62899"/>
    </ligand>
</feature>
<comment type="pathway">
    <text evidence="2 10 12">Cofactor biosynthesis; thiamine diphosphate biosynthesis; thiamine phosphate from 4-amino-2-methyl-5-diphosphomethylpyrimidine and 4-methyl-5-(2-phosphoethyl)-thiazole: step 1/1.</text>
</comment>
<keyword evidence="5 10" id="KW-0460">Magnesium</keyword>
<dbReference type="InterPro" id="IPR034291">
    <property type="entry name" value="TMP_synthase"/>
</dbReference>
<evidence type="ECO:0000256" key="10">
    <source>
        <dbReference type="HAMAP-Rule" id="MF_00097"/>
    </source>
</evidence>
<keyword evidence="15" id="KW-1185">Reference proteome</keyword>
<evidence type="ECO:0000256" key="3">
    <source>
        <dbReference type="ARBA" id="ARBA00022679"/>
    </source>
</evidence>
<feature type="binding site" evidence="10">
    <location>
        <position position="64"/>
    </location>
    <ligand>
        <name>4-amino-2-methyl-5-(diphosphooxymethyl)pyrimidine</name>
        <dbReference type="ChEBI" id="CHEBI:57841"/>
    </ligand>
</feature>
<dbReference type="SUPFAM" id="SSF51391">
    <property type="entry name" value="Thiamin phosphate synthase"/>
    <property type="match status" value="1"/>
</dbReference>
<dbReference type="GO" id="GO:0009229">
    <property type="term" value="P:thiamine diphosphate biosynthetic process"/>
    <property type="evidence" value="ECO:0007669"/>
    <property type="project" value="UniProtKB-UniRule"/>
</dbReference>
<keyword evidence="3 10" id="KW-0808">Transferase</keyword>
<gene>
    <name evidence="10 14" type="primary">thiE</name>
    <name evidence="14" type="ORF">GBA65_02480</name>
</gene>
<dbReference type="EC" id="2.5.1.3" evidence="10"/>
<dbReference type="GO" id="GO:0000287">
    <property type="term" value="F:magnesium ion binding"/>
    <property type="evidence" value="ECO:0007669"/>
    <property type="project" value="UniProtKB-UniRule"/>
</dbReference>
<evidence type="ECO:0000313" key="15">
    <source>
        <dbReference type="Proteomes" id="UP000502706"/>
    </source>
</evidence>
<dbReference type="KEGG" id="rmar:GBA65_02480"/>
<feature type="binding site" evidence="10">
    <location>
        <position position="132"/>
    </location>
    <ligand>
        <name>4-amino-2-methyl-5-(diphosphooxymethyl)pyrimidine</name>
        <dbReference type="ChEBI" id="CHEBI:57841"/>
    </ligand>
</feature>
<comment type="similarity">
    <text evidence="10 11">Belongs to the thiamine-phosphate synthase family.</text>
</comment>
<dbReference type="UniPathway" id="UPA00060">
    <property type="reaction ID" value="UER00141"/>
</dbReference>
<dbReference type="Pfam" id="PF02581">
    <property type="entry name" value="TMP-TENI"/>
    <property type="match status" value="1"/>
</dbReference>
<comment type="function">
    <text evidence="1 10">Condenses 4-methyl-5-(beta-hydroxyethyl)thiazole monophosphate (THZ-P) and 2-methyl-4-amino-5-hydroxymethyl pyrimidine pyrophosphate (HMP-PP) to form thiamine monophosphate (TMP).</text>
</comment>
<dbReference type="CDD" id="cd00564">
    <property type="entry name" value="TMP_TenI"/>
    <property type="match status" value="1"/>
</dbReference>
<evidence type="ECO:0000256" key="9">
    <source>
        <dbReference type="ARBA" id="ARBA00047883"/>
    </source>
</evidence>
<comment type="catalytic activity">
    <reaction evidence="8 10 11">
        <text>2-(2-carboxy-4-methylthiazol-5-yl)ethyl phosphate + 4-amino-2-methyl-5-(diphosphooxymethyl)pyrimidine + 2 H(+) = thiamine phosphate + CO2 + diphosphate</text>
        <dbReference type="Rhea" id="RHEA:47848"/>
        <dbReference type="ChEBI" id="CHEBI:15378"/>
        <dbReference type="ChEBI" id="CHEBI:16526"/>
        <dbReference type="ChEBI" id="CHEBI:33019"/>
        <dbReference type="ChEBI" id="CHEBI:37575"/>
        <dbReference type="ChEBI" id="CHEBI:57841"/>
        <dbReference type="ChEBI" id="CHEBI:62890"/>
        <dbReference type="EC" id="2.5.1.3"/>
    </reaction>
</comment>
<name>A0A6G8Q2E9_9ACTN</name>
<evidence type="ECO:0000256" key="5">
    <source>
        <dbReference type="ARBA" id="ARBA00022842"/>
    </source>
</evidence>
<dbReference type="InterPro" id="IPR013785">
    <property type="entry name" value="Aldolase_TIM"/>
</dbReference>
<dbReference type="AlphaFoldDB" id="A0A6G8Q2E9"/>
<dbReference type="Gene3D" id="3.20.20.70">
    <property type="entry name" value="Aldolase class I"/>
    <property type="match status" value="1"/>
</dbReference>
<feature type="binding site" evidence="10">
    <location>
        <position position="160"/>
    </location>
    <ligand>
        <name>2-[(2R,5Z)-2-carboxy-4-methylthiazol-5(2H)-ylidene]ethyl phosphate</name>
        <dbReference type="ChEBI" id="CHEBI:62899"/>
    </ligand>
</feature>
<evidence type="ECO:0000259" key="13">
    <source>
        <dbReference type="Pfam" id="PF02581"/>
    </source>
</evidence>
<feature type="binding site" evidence="10">
    <location>
        <position position="84"/>
    </location>
    <ligand>
        <name>Mg(2+)</name>
        <dbReference type="ChEBI" id="CHEBI:18420"/>
    </ligand>
</feature>
<comment type="cofactor">
    <cofactor evidence="10">
        <name>Mg(2+)</name>
        <dbReference type="ChEBI" id="CHEBI:18420"/>
    </cofactor>
    <text evidence="10">Binds 1 Mg(2+) ion per subunit.</text>
</comment>
<dbReference type="InterPro" id="IPR022998">
    <property type="entry name" value="ThiamineP_synth_TenI"/>
</dbReference>
<dbReference type="InterPro" id="IPR036206">
    <property type="entry name" value="ThiamineP_synth_sf"/>
</dbReference>